<protein>
    <submittedName>
        <fullName evidence="1">Uncharacterized protein</fullName>
    </submittedName>
</protein>
<gene>
    <name evidence="1" type="ORF">HRQ87_13045</name>
</gene>
<proteinExistence type="predicted"/>
<dbReference type="RefSeq" id="WP_174138873.1">
    <property type="nucleotide sequence ID" value="NZ_JABUFE010000007.1"/>
</dbReference>
<evidence type="ECO:0000313" key="2">
    <source>
        <dbReference type="Proteomes" id="UP000777935"/>
    </source>
</evidence>
<keyword evidence="2" id="KW-1185">Reference proteome</keyword>
<dbReference type="Proteomes" id="UP000777935">
    <property type="component" value="Unassembled WGS sequence"/>
</dbReference>
<reference evidence="1 2" key="1">
    <citation type="submission" date="2020-06" db="EMBL/GenBank/DDBJ databases">
        <title>Sulfitobacter algicola sp. nov., isolated from green algae.</title>
        <authorList>
            <person name="Wang C."/>
        </authorList>
    </citation>
    <scope>NUCLEOTIDE SEQUENCE [LARGE SCALE GENOMIC DNA]</scope>
    <source>
        <strain evidence="1 2">1151</strain>
    </source>
</reference>
<accession>A0ABX2ITT1</accession>
<evidence type="ECO:0000313" key="1">
    <source>
        <dbReference type="EMBL" id="NSX55730.1"/>
    </source>
</evidence>
<organism evidence="1 2">
    <name type="scientific">Parasulfitobacter algicola</name>
    <dbReference type="NCBI Taxonomy" id="2614809"/>
    <lineage>
        <taxon>Bacteria</taxon>
        <taxon>Pseudomonadati</taxon>
        <taxon>Pseudomonadota</taxon>
        <taxon>Alphaproteobacteria</taxon>
        <taxon>Rhodobacterales</taxon>
        <taxon>Roseobacteraceae</taxon>
        <taxon>Parasulfitobacter</taxon>
    </lineage>
</organism>
<name>A0ABX2ITT1_9RHOB</name>
<comment type="caution">
    <text evidence="1">The sequence shown here is derived from an EMBL/GenBank/DDBJ whole genome shotgun (WGS) entry which is preliminary data.</text>
</comment>
<dbReference type="EMBL" id="JABUFE010000007">
    <property type="protein sequence ID" value="NSX55730.1"/>
    <property type="molecule type" value="Genomic_DNA"/>
</dbReference>
<sequence>MLRFYPTRGVQWMHAVYYDIYDEIHEPMHFMKFYEMMDYWSQERSELGFEFDEDDPDDDADIDRLSLNEHKFNIIPEDERLAFMLGRVVSPKILFHARIAEPLIEKEAKGVRFFKITEYEFGMELQ</sequence>